<comment type="caution">
    <text evidence="1">The sequence shown here is derived from an EMBL/GenBank/DDBJ whole genome shotgun (WGS) entry which is preliminary data.</text>
</comment>
<sequence length="185" mass="21119">MPMSVFKKLGIGKSVIDVQKGELTMRALKCADDIEKDIRTPQAVAYIQKKIDRPGKRFDTLDLSAQTFSPAKLSIEEPPMLELKPLPGQLKYAYMGKDNTLPVVVSAKLTYEQEVQLLVRDTKSRLIRWIFLLQEFNLEIQDKKEIENQVANHLFRLEAGNEDVNVKLIKEDFLEEQLLAATTLS</sequence>
<gene>
    <name evidence="1" type="ORF">EPI10_011649</name>
</gene>
<dbReference type="AlphaFoldDB" id="A0A5B6W9L8"/>
<protein>
    <submittedName>
        <fullName evidence="1">Protein NYNRIN-like</fullName>
    </submittedName>
</protein>
<name>A0A5B6W9L8_9ROSI</name>
<dbReference type="EMBL" id="SMMG02000004">
    <property type="protein sequence ID" value="KAA3477788.1"/>
    <property type="molecule type" value="Genomic_DNA"/>
</dbReference>
<organism evidence="1 2">
    <name type="scientific">Gossypium australe</name>
    <dbReference type="NCBI Taxonomy" id="47621"/>
    <lineage>
        <taxon>Eukaryota</taxon>
        <taxon>Viridiplantae</taxon>
        <taxon>Streptophyta</taxon>
        <taxon>Embryophyta</taxon>
        <taxon>Tracheophyta</taxon>
        <taxon>Spermatophyta</taxon>
        <taxon>Magnoliopsida</taxon>
        <taxon>eudicotyledons</taxon>
        <taxon>Gunneridae</taxon>
        <taxon>Pentapetalae</taxon>
        <taxon>rosids</taxon>
        <taxon>malvids</taxon>
        <taxon>Malvales</taxon>
        <taxon>Malvaceae</taxon>
        <taxon>Malvoideae</taxon>
        <taxon>Gossypium</taxon>
    </lineage>
</organism>
<dbReference type="OrthoDB" id="10055717at2759"/>
<reference evidence="2" key="1">
    <citation type="journal article" date="2019" name="Plant Biotechnol. J.">
        <title>Genome sequencing of the Australian wild diploid species Gossypium australe highlights disease resistance and delayed gland morphogenesis.</title>
        <authorList>
            <person name="Cai Y."/>
            <person name="Cai X."/>
            <person name="Wang Q."/>
            <person name="Wang P."/>
            <person name="Zhang Y."/>
            <person name="Cai C."/>
            <person name="Xu Y."/>
            <person name="Wang K."/>
            <person name="Zhou Z."/>
            <person name="Wang C."/>
            <person name="Geng S."/>
            <person name="Li B."/>
            <person name="Dong Q."/>
            <person name="Hou Y."/>
            <person name="Wang H."/>
            <person name="Ai P."/>
            <person name="Liu Z."/>
            <person name="Yi F."/>
            <person name="Sun M."/>
            <person name="An G."/>
            <person name="Cheng J."/>
            <person name="Zhang Y."/>
            <person name="Shi Q."/>
            <person name="Xie Y."/>
            <person name="Shi X."/>
            <person name="Chang Y."/>
            <person name="Huang F."/>
            <person name="Chen Y."/>
            <person name="Hong S."/>
            <person name="Mi L."/>
            <person name="Sun Q."/>
            <person name="Zhang L."/>
            <person name="Zhou B."/>
            <person name="Peng R."/>
            <person name="Zhang X."/>
            <person name="Liu F."/>
        </authorList>
    </citation>
    <scope>NUCLEOTIDE SEQUENCE [LARGE SCALE GENOMIC DNA]</scope>
    <source>
        <strain evidence="2">cv. PA1801</strain>
    </source>
</reference>
<evidence type="ECO:0000313" key="2">
    <source>
        <dbReference type="Proteomes" id="UP000325315"/>
    </source>
</evidence>
<dbReference type="Proteomes" id="UP000325315">
    <property type="component" value="Unassembled WGS sequence"/>
</dbReference>
<accession>A0A5B6W9L8</accession>
<evidence type="ECO:0000313" key="1">
    <source>
        <dbReference type="EMBL" id="KAA3477788.1"/>
    </source>
</evidence>
<proteinExistence type="predicted"/>
<keyword evidence="2" id="KW-1185">Reference proteome</keyword>